<keyword evidence="1" id="KW-0812">Transmembrane</keyword>
<dbReference type="EMBL" id="GBRH01262681">
    <property type="protein sequence ID" value="JAD35214.1"/>
    <property type="molecule type" value="Transcribed_RNA"/>
</dbReference>
<feature type="transmembrane region" description="Helical" evidence="1">
    <location>
        <begin position="6"/>
        <end position="26"/>
    </location>
</feature>
<reference evidence="2" key="2">
    <citation type="journal article" date="2015" name="Data Brief">
        <title>Shoot transcriptome of the giant reed, Arundo donax.</title>
        <authorList>
            <person name="Barrero R.A."/>
            <person name="Guerrero F.D."/>
            <person name="Moolhuijzen P."/>
            <person name="Goolsby J.A."/>
            <person name="Tidwell J."/>
            <person name="Bellgard S.E."/>
            <person name="Bellgard M.I."/>
        </authorList>
    </citation>
    <scope>NUCLEOTIDE SEQUENCE</scope>
    <source>
        <tissue evidence="2">Shoot tissue taken approximately 20 cm above the soil surface</tissue>
    </source>
</reference>
<keyword evidence="1" id="KW-0472">Membrane</keyword>
<sequence>MELSSFLYGTYFLSVGTSVFSVWNLISLELNVTGPHDQTEEDEDVGPGRRKECARLSAGGRKSDEGRQRANRRIRYCVF</sequence>
<proteinExistence type="predicted"/>
<name>A0A0A8Z731_ARUDO</name>
<dbReference type="AlphaFoldDB" id="A0A0A8Z731"/>
<accession>A0A0A8Z731</accession>
<reference evidence="2" key="1">
    <citation type="submission" date="2014-09" db="EMBL/GenBank/DDBJ databases">
        <authorList>
            <person name="Magalhaes I.L.F."/>
            <person name="Oliveira U."/>
            <person name="Santos F.R."/>
            <person name="Vidigal T.H.D.A."/>
            <person name="Brescovit A.D."/>
            <person name="Santos A.J."/>
        </authorList>
    </citation>
    <scope>NUCLEOTIDE SEQUENCE</scope>
    <source>
        <tissue evidence="2">Shoot tissue taken approximately 20 cm above the soil surface</tissue>
    </source>
</reference>
<organism evidence="2">
    <name type="scientific">Arundo donax</name>
    <name type="common">Giant reed</name>
    <name type="synonym">Donax arundinaceus</name>
    <dbReference type="NCBI Taxonomy" id="35708"/>
    <lineage>
        <taxon>Eukaryota</taxon>
        <taxon>Viridiplantae</taxon>
        <taxon>Streptophyta</taxon>
        <taxon>Embryophyta</taxon>
        <taxon>Tracheophyta</taxon>
        <taxon>Spermatophyta</taxon>
        <taxon>Magnoliopsida</taxon>
        <taxon>Liliopsida</taxon>
        <taxon>Poales</taxon>
        <taxon>Poaceae</taxon>
        <taxon>PACMAD clade</taxon>
        <taxon>Arundinoideae</taxon>
        <taxon>Arundineae</taxon>
        <taxon>Arundo</taxon>
    </lineage>
</organism>
<evidence type="ECO:0000256" key="1">
    <source>
        <dbReference type="SAM" id="Phobius"/>
    </source>
</evidence>
<keyword evidence="1" id="KW-1133">Transmembrane helix</keyword>
<evidence type="ECO:0000313" key="2">
    <source>
        <dbReference type="EMBL" id="JAD35214.1"/>
    </source>
</evidence>
<protein>
    <submittedName>
        <fullName evidence="2">Uncharacterized protein</fullName>
    </submittedName>
</protein>